<dbReference type="UniPathway" id="UPA00588">
    <property type="reaction ID" value="UER00649"/>
</dbReference>
<keyword evidence="5" id="KW-0963">Cytoplasm</keyword>
<dbReference type="SUPFAM" id="SSF52540">
    <property type="entry name" value="P-loop containing nucleoside triphosphate hydrolases"/>
    <property type="match status" value="1"/>
</dbReference>
<dbReference type="NCBIfam" id="NF001381">
    <property type="entry name" value="PRK00279.1-3"/>
    <property type="match status" value="1"/>
</dbReference>
<dbReference type="InParanoid" id="U5DNQ1"/>
<feature type="binding site" evidence="5">
    <location>
        <position position="40"/>
    </location>
    <ligand>
        <name>AMP</name>
        <dbReference type="ChEBI" id="CHEBI:456215"/>
    </ligand>
</feature>
<dbReference type="eggNOG" id="COG0563">
    <property type="taxonomic scope" value="Bacteria"/>
</dbReference>
<evidence type="ECO:0000256" key="5">
    <source>
        <dbReference type="HAMAP-Rule" id="MF_00235"/>
    </source>
</evidence>
<dbReference type="FunCoup" id="U5DNQ1">
    <property type="interactions" value="483"/>
</dbReference>
<feature type="binding site" evidence="5">
    <location>
        <position position="149"/>
    </location>
    <ligand>
        <name>AMP</name>
        <dbReference type="ChEBI" id="CHEBI:456215"/>
    </ligand>
</feature>
<dbReference type="EC" id="2.7.4.3" evidence="5 7"/>
<dbReference type="PROSITE" id="PS00113">
    <property type="entry name" value="ADENYLATE_KINASE"/>
    <property type="match status" value="1"/>
</dbReference>
<reference evidence="8 9" key="1">
    <citation type="submission" date="2013-05" db="EMBL/GenBank/DDBJ databases">
        <title>Draft genome sequence of Rubidibacter lacunae KORDI 51-2.</title>
        <authorList>
            <person name="Choi D.H."/>
            <person name="Noh J.H."/>
            <person name="Kwon K.-K."/>
            <person name="Lee J.-H."/>
            <person name="Ryu J.-Y."/>
        </authorList>
    </citation>
    <scope>NUCLEOTIDE SEQUENCE [LARGE SCALE GENOMIC DNA]</scope>
    <source>
        <strain evidence="8 9">KORDI 51-2</strain>
    </source>
</reference>
<dbReference type="InterPro" id="IPR000850">
    <property type="entry name" value="Adenylat/UMP-CMP_kin"/>
</dbReference>
<comment type="subunit">
    <text evidence="5 7">Monomer.</text>
</comment>
<feature type="binding site" evidence="5">
    <location>
        <position position="45"/>
    </location>
    <ligand>
        <name>AMP</name>
        <dbReference type="ChEBI" id="CHEBI:456215"/>
    </ligand>
</feature>
<comment type="pathway">
    <text evidence="5">Purine metabolism; AMP biosynthesis via salvage pathway; AMP from ADP: step 1/1.</text>
</comment>
<dbReference type="NCBIfam" id="NF011100">
    <property type="entry name" value="PRK14527.1"/>
    <property type="match status" value="1"/>
</dbReference>
<evidence type="ECO:0000256" key="7">
    <source>
        <dbReference type="RuleBase" id="RU003331"/>
    </source>
</evidence>
<comment type="catalytic activity">
    <reaction evidence="5 7">
        <text>AMP + ATP = 2 ADP</text>
        <dbReference type="Rhea" id="RHEA:12973"/>
        <dbReference type="ChEBI" id="CHEBI:30616"/>
        <dbReference type="ChEBI" id="CHEBI:456215"/>
        <dbReference type="ChEBI" id="CHEBI:456216"/>
        <dbReference type="EC" id="2.7.4.3"/>
    </reaction>
</comment>
<sequence>MSNETVPADIRIIFLGPPGAGKGTQAQLLAVWLQIIHISTGEILRDAIAAATHLGQKAQHYVEAGELVPDELLAGLVRERVAMPDARGGWILDGYPRTEDQAKFLDRLLDELDQTCNFIINLDVPDTKLCERLLARGRRDDTPETVARRLQVYRDRTAGLIDFYCSRASFHTLDGNRSPKDVNEALKELVMRN</sequence>
<comment type="caution">
    <text evidence="8">The sequence shown here is derived from an EMBL/GenBank/DDBJ whole genome shotgun (WGS) entry which is preliminary data.</text>
</comment>
<dbReference type="InterPro" id="IPR033690">
    <property type="entry name" value="Adenylat_kinase_CS"/>
</dbReference>
<feature type="binding site" evidence="5">
    <location>
        <position position="138"/>
    </location>
    <ligand>
        <name>AMP</name>
        <dbReference type="ChEBI" id="CHEBI:456215"/>
    </ligand>
</feature>
<feature type="binding site" evidence="5">
    <location>
        <begin position="19"/>
        <end position="24"/>
    </location>
    <ligand>
        <name>ATP</name>
        <dbReference type="ChEBI" id="CHEBI:30616"/>
    </ligand>
</feature>
<keyword evidence="5 7" id="KW-0067">ATP-binding</keyword>
<keyword evidence="3 5" id="KW-0547">Nucleotide-binding</keyword>
<evidence type="ECO:0000313" key="8">
    <source>
        <dbReference type="EMBL" id="ERN42234.1"/>
    </source>
</evidence>
<comment type="subcellular location">
    <subcellularLocation>
        <location evidence="5 7">Cytoplasm</location>
    </subcellularLocation>
</comment>
<evidence type="ECO:0000256" key="2">
    <source>
        <dbReference type="ARBA" id="ARBA00022727"/>
    </source>
</evidence>
<dbReference type="Gene3D" id="3.40.50.300">
    <property type="entry name" value="P-loop containing nucleotide triphosphate hydrolases"/>
    <property type="match status" value="1"/>
</dbReference>
<feature type="binding site" evidence="5">
    <location>
        <position position="101"/>
    </location>
    <ligand>
        <name>AMP</name>
        <dbReference type="ChEBI" id="CHEBI:456215"/>
    </ligand>
</feature>
<feature type="region of interest" description="NMP" evidence="5">
    <location>
        <begin position="39"/>
        <end position="68"/>
    </location>
</feature>
<evidence type="ECO:0000256" key="1">
    <source>
        <dbReference type="ARBA" id="ARBA00022679"/>
    </source>
</evidence>
<dbReference type="HAMAP" id="MF_00235">
    <property type="entry name" value="Adenylate_kinase_Adk"/>
    <property type="match status" value="1"/>
</dbReference>
<dbReference type="NCBIfam" id="NF011104">
    <property type="entry name" value="PRK14531.1"/>
    <property type="match status" value="1"/>
</dbReference>
<dbReference type="PRINTS" id="PR00094">
    <property type="entry name" value="ADENYLTKNASE"/>
</dbReference>
<keyword evidence="4 5" id="KW-0418">Kinase</keyword>
<dbReference type="EMBL" id="ASSJ01000030">
    <property type="protein sequence ID" value="ERN42234.1"/>
    <property type="molecule type" value="Genomic_DNA"/>
</dbReference>
<keyword evidence="1 5" id="KW-0808">Transferase</keyword>
<gene>
    <name evidence="5" type="primary">adk</name>
    <name evidence="8" type="ORF">KR51_00011630</name>
</gene>
<dbReference type="PANTHER" id="PTHR23359">
    <property type="entry name" value="NUCLEOTIDE KINASE"/>
    <property type="match status" value="1"/>
</dbReference>
<dbReference type="CDD" id="cd01428">
    <property type="entry name" value="ADK"/>
    <property type="match status" value="1"/>
</dbReference>
<keyword evidence="2 5" id="KW-0545">Nucleotide biosynthesis</keyword>
<protein>
    <recommendedName>
        <fullName evidence="5 7">Adenylate kinase</fullName>
        <shortName evidence="5">AK</shortName>
        <ecNumber evidence="5 7">2.7.4.3</ecNumber>
    </recommendedName>
    <alternativeName>
        <fullName evidence="5">ATP-AMP transphosphorylase</fullName>
    </alternativeName>
    <alternativeName>
        <fullName evidence="5">ATP:AMP phosphotransferase</fullName>
    </alternativeName>
    <alternativeName>
        <fullName evidence="5">Adenylate monophosphate kinase</fullName>
    </alternativeName>
</protein>
<dbReference type="Pfam" id="PF00406">
    <property type="entry name" value="ADK"/>
    <property type="match status" value="1"/>
</dbReference>
<feature type="binding site" evidence="5">
    <location>
        <begin position="94"/>
        <end position="97"/>
    </location>
    <ligand>
        <name>AMP</name>
        <dbReference type="ChEBI" id="CHEBI:456215"/>
    </ligand>
</feature>
<dbReference type="GO" id="GO:0004017">
    <property type="term" value="F:AMP kinase activity"/>
    <property type="evidence" value="ECO:0007669"/>
    <property type="project" value="UniProtKB-UniRule"/>
</dbReference>
<dbReference type="AlphaFoldDB" id="U5DNQ1"/>
<dbReference type="Proteomes" id="UP000016960">
    <property type="component" value="Unassembled WGS sequence"/>
</dbReference>
<dbReference type="InterPro" id="IPR027417">
    <property type="entry name" value="P-loop_NTPase"/>
</dbReference>
<comment type="function">
    <text evidence="5">Catalyzes the reversible transfer of the terminal phosphate group between ATP and AMP. Plays an important role in cellular energy homeostasis and in adenine nucleotide metabolism.</text>
</comment>
<feature type="binding site" evidence="5">
    <location>
        <begin position="66"/>
        <end position="68"/>
    </location>
    <ligand>
        <name>AMP</name>
        <dbReference type="ChEBI" id="CHEBI:456215"/>
    </ligand>
</feature>
<comment type="caution">
    <text evidence="5">Lacks conserved residue(s) required for the propagation of feature annotation.</text>
</comment>
<evidence type="ECO:0000256" key="3">
    <source>
        <dbReference type="ARBA" id="ARBA00022741"/>
    </source>
</evidence>
<accession>U5DNQ1</accession>
<dbReference type="PATRIC" id="fig|582515.4.peg.1299"/>
<proteinExistence type="inferred from homology"/>
<feature type="binding site" evidence="5">
    <location>
        <position position="136"/>
    </location>
    <ligand>
        <name>ATP</name>
        <dbReference type="ChEBI" id="CHEBI:30616"/>
    </ligand>
</feature>
<dbReference type="GO" id="GO:0005737">
    <property type="term" value="C:cytoplasm"/>
    <property type="evidence" value="ECO:0007669"/>
    <property type="project" value="UniProtKB-SubCell"/>
</dbReference>
<dbReference type="STRING" id="582515.KR51_00011630"/>
<comment type="domain">
    <text evidence="5">Consists of three domains, a large central CORE domain and two small peripheral domains, NMPbind and LID, which undergo movements during catalysis. The LID domain closes over the site of phosphoryl transfer upon ATP binding. Assembling and dissambling the active center during each catalytic cycle provides an effective means to prevent ATP hydrolysis.</text>
</comment>
<evidence type="ECO:0000313" key="9">
    <source>
        <dbReference type="Proteomes" id="UP000016960"/>
    </source>
</evidence>
<evidence type="ECO:0000256" key="4">
    <source>
        <dbReference type="ARBA" id="ARBA00022777"/>
    </source>
</evidence>
<dbReference type="GO" id="GO:0005524">
    <property type="term" value="F:ATP binding"/>
    <property type="evidence" value="ECO:0007669"/>
    <property type="project" value="UniProtKB-UniRule"/>
</dbReference>
<dbReference type="GO" id="GO:0044209">
    <property type="term" value="P:AMP salvage"/>
    <property type="evidence" value="ECO:0007669"/>
    <property type="project" value="UniProtKB-UniRule"/>
</dbReference>
<name>U5DNQ1_9CHRO</name>
<keyword evidence="9" id="KW-1185">Reference proteome</keyword>
<comment type="similarity">
    <text evidence="5 6">Belongs to the adenylate kinase family.</text>
</comment>
<evidence type="ECO:0000256" key="6">
    <source>
        <dbReference type="RuleBase" id="RU003330"/>
    </source>
</evidence>
<organism evidence="8 9">
    <name type="scientific">Rubidibacter lacunae KORDI 51-2</name>
    <dbReference type="NCBI Taxonomy" id="582515"/>
    <lineage>
        <taxon>Bacteria</taxon>
        <taxon>Bacillati</taxon>
        <taxon>Cyanobacteriota</taxon>
        <taxon>Cyanophyceae</taxon>
        <taxon>Oscillatoriophycideae</taxon>
        <taxon>Chroococcales</taxon>
        <taxon>Aphanothecaceae</taxon>
        <taxon>Rubidibacter</taxon>
    </lineage>
</organism>
<dbReference type="RefSeq" id="WP_022605584.1">
    <property type="nucleotide sequence ID" value="NZ_ASSJ01000030.1"/>
</dbReference>
<feature type="binding site" evidence="5">
    <location>
        <position position="177"/>
    </location>
    <ligand>
        <name>ATP</name>
        <dbReference type="ChEBI" id="CHEBI:30616"/>
    </ligand>
</feature>